<dbReference type="GO" id="GO:0071949">
    <property type="term" value="F:FAD binding"/>
    <property type="evidence" value="ECO:0007669"/>
    <property type="project" value="InterPro"/>
</dbReference>
<proteinExistence type="inferred from homology"/>
<dbReference type="InterPro" id="IPR016169">
    <property type="entry name" value="FAD-bd_PCMH_sub2"/>
</dbReference>
<evidence type="ECO:0000259" key="6">
    <source>
        <dbReference type="PROSITE" id="PS51387"/>
    </source>
</evidence>
<dbReference type="EMBL" id="SNXZ01000005">
    <property type="protein sequence ID" value="TDP95039.1"/>
    <property type="molecule type" value="Genomic_DNA"/>
</dbReference>
<evidence type="ECO:0000256" key="5">
    <source>
        <dbReference type="ARBA" id="ARBA00023002"/>
    </source>
</evidence>
<keyword evidence="5" id="KW-0560">Oxidoreductase</keyword>
<sequence length="424" mass="45319">MTTENFNRHFTGPVHRPGEPAYDEQRAAFSPAVDAKPAYVVEAANAEDVRRAVLAAREHDLRFAVQGTGHGTLTAADDAVLVKTGRLTSVLVDPDRRVARVGAGTRWSDVIAAATPFGLAPLSGTSPSVGVAGYTFGGGMSWLSRRHGYAADSLLRVEGVDADGERIVVTADRDPELFWAIRGGSGNFMVATSLEFRLHPVPRIYGGTAHFPRERAAEVLAFYRDWAPAQPDELTTAIVVSADSVAVRVCYAGDAEAAERALRPLSRVTGEQVSGGYESMTYADSGTLGGTAPLGFELLDTVPDDAIAEILRSPAVGIELRYWGGAMGRPAADAGPVGHRDTPFSLTIHGSPDVVARLRRHATGKSFLNFLHDTSKTASAYTVDDFARLRAAKRRYDPDLVFTPHHTIEPAPASSAHRVAHSVV</sequence>
<dbReference type="RefSeq" id="WP_133852431.1">
    <property type="nucleotide sequence ID" value="NZ_SNXZ01000005.1"/>
</dbReference>
<dbReference type="Pfam" id="PF01565">
    <property type="entry name" value="FAD_binding_4"/>
    <property type="match status" value="1"/>
</dbReference>
<dbReference type="PANTHER" id="PTHR42973:SF39">
    <property type="entry name" value="FAD-BINDING PCMH-TYPE DOMAIN-CONTAINING PROTEIN"/>
    <property type="match status" value="1"/>
</dbReference>
<dbReference type="InterPro" id="IPR016167">
    <property type="entry name" value="FAD-bd_PCMH_sub1"/>
</dbReference>
<dbReference type="Gene3D" id="3.30.43.10">
    <property type="entry name" value="Uridine Diphospho-n-acetylenolpyruvylglucosamine Reductase, domain 2"/>
    <property type="match status" value="1"/>
</dbReference>
<dbReference type="Proteomes" id="UP000295444">
    <property type="component" value="Unassembled WGS sequence"/>
</dbReference>
<dbReference type="GO" id="GO:0016491">
    <property type="term" value="F:oxidoreductase activity"/>
    <property type="evidence" value="ECO:0007669"/>
    <property type="project" value="UniProtKB-KW"/>
</dbReference>
<reference evidence="7 8" key="1">
    <citation type="submission" date="2019-03" db="EMBL/GenBank/DDBJ databases">
        <title>Genomic Encyclopedia of Type Strains, Phase IV (KMG-IV): sequencing the most valuable type-strain genomes for metagenomic binning, comparative biology and taxonomic classification.</title>
        <authorList>
            <person name="Goeker M."/>
        </authorList>
    </citation>
    <scope>NUCLEOTIDE SEQUENCE [LARGE SCALE GENOMIC DNA]</scope>
    <source>
        <strain evidence="7 8">DSM 45361</strain>
    </source>
</reference>
<dbReference type="AlphaFoldDB" id="A0A4R6S5F3"/>
<keyword evidence="4" id="KW-0274">FAD</keyword>
<evidence type="ECO:0000313" key="7">
    <source>
        <dbReference type="EMBL" id="TDP95039.1"/>
    </source>
</evidence>
<dbReference type="InterPro" id="IPR016166">
    <property type="entry name" value="FAD-bd_PCMH"/>
</dbReference>
<organism evidence="7 8">
    <name type="scientific">Labedaea rhizosphaerae</name>
    <dbReference type="NCBI Taxonomy" id="598644"/>
    <lineage>
        <taxon>Bacteria</taxon>
        <taxon>Bacillati</taxon>
        <taxon>Actinomycetota</taxon>
        <taxon>Actinomycetes</taxon>
        <taxon>Pseudonocardiales</taxon>
        <taxon>Pseudonocardiaceae</taxon>
        <taxon>Labedaea</taxon>
    </lineage>
</organism>
<evidence type="ECO:0000256" key="3">
    <source>
        <dbReference type="ARBA" id="ARBA00022630"/>
    </source>
</evidence>
<comment type="cofactor">
    <cofactor evidence="1">
        <name>FAD</name>
        <dbReference type="ChEBI" id="CHEBI:57692"/>
    </cofactor>
</comment>
<dbReference type="PANTHER" id="PTHR42973">
    <property type="entry name" value="BINDING OXIDOREDUCTASE, PUTATIVE (AFU_ORTHOLOGUE AFUA_1G17690)-RELATED"/>
    <property type="match status" value="1"/>
</dbReference>
<evidence type="ECO:0000256" key="4">
    <source>
        <dbReference type="ARBA" id="ARBA00022827"/>
    </source>
</evidence>
<evidence type="ECO:0000313" key="8">
    <source>
        <dbReference type="Proteomes" id="UP000295444"/>
    </source>
</evidence>
<dbReference type="InterPro" id="IPR050416">
    <property type="entry name" value="FAD-linked_Oxidoreductase"/>
</dbReference>
<dbReference type="InterPro" id="IPR012951">
    <property type="entry name" value="BBE"/>
</dbReference>
<dbReference type="SUPFAM" id="SSF56176">
    <property type="entry name" value="FAD-binding/transporter-associated domain-like"/>
    <property type="match status" value="1"/>
</dbReference>
<dbReference type="InterPro" id="IPR036318">
    <property type="entry name" value="FAD-bd_PCMH-like_sf"/>
</dbReference>
<keyword evidence="8" id="KW-1185">Reference proteome</keyword>
<dbReference type="Gene3D" id="3.40.462.20">
    <property type="match status" value="1"/>
</dbReference>
<comment type="similarity">
    <text evidence="2">Belongs to the oxygen-dependent FAD-linked oxidoreductase family.</text>
</comment>
<dbReference type="PROSITE" id="PS51387">
    <property type="entry name" value="FAD_PCMH"/>
    <property type="match status" value="1"/>
</dbReference>
<dbReference type="Pfam" id="PF08031">
    <property type="entry name" value="BBE"/>
    <property type="match status" value="1"/>
</dbReference>
<dbReference type="InterPro" id="IPR006094">
    <property type="entry name" value="Oxid_FAD_bind_N"/>
</dbReference>
<evidence type="ECO:0000256" key="1">
    <source>
        <dbReference type="ARBA" id="ARBA00001974"/>
    </source>
</evidence>
<accession>A0A4R6S5F3</accession>
<comment type="caution">
    <text evidence="7">The sequence shown here is derived from an EMBL/GenBank/DDBJ whole genome shotgun (WGS) entry which is preliminary data.</text>
</comment>
<gene>
    <name evidence="7" type="ORF">EV186_105271</name>
</gene>
<dbReference type="Gene3D" id="3.30.465.10">
    <property type="match status" value="1"/>
</dbReference>
<feature type="domain" description="FAD-binding PCMH-type" evidence="6">
    <location>
        <begin position="33"/>
        <end position="201"/>
    </location>
</feature>
<dbReference type="OrthoDB" id="5169292at2"/>
<keyword evidence="3" id="KW-0285">Flavoprotein</keyword>
<name>A0A4R6S5F3_LABRH</name>
<evidence type="ECO:0000256" key="2">
    <source>
        <dbReference type="ARBA" id="ARBA00005466"/>
    </source>
</evidence>
<protein>
    <submittedName>
        <fullName evidence="7">Berberine-like enzyme</fullName>
    </submittedName>
</protein>